<gene>
    <name evidence="2" type="ORF">DPRO_1135</name>
</gene>
<evidence type="ECO:0000256" key="1">
    <source>
        <dbReference type="SAM" id="Coils"/>
    </source>
</evidence>
<name>A0A2C8F6G9_9BACT</name>
<dbReference type="RefSeq" id="WP_097011172.1">
    <property type="nucleotide sequence ID" value="NZ_LT907975.1"/>
</dbReference>
<keyword evidence="1" id="KW-0175">Coiled coil</keyword>
<organism evidence="2 3">
    <name type="scientific">Pseudodesulfovibrio profundus</name>
    <dbReference type="NCBI Taxonomy" id="57320"/>
    <lineage>
        <taxon>Bacteria</taxon>
        <taxon>Pseudomonadati</taxon>
        <taxon>Thermodesulfobacteriota</taxon>
        <taxon>Desulfovibrionia</taxon>
        <taxon>Desulfovibrionales</taxon>
        <taxon>Desulfovibrionaceae</taxon>
    </lineage>
</organism>
<dbReference type="AlphaFoldDB" id="A0A2C8F6G9"/>
<protein>
    <submittedName>
        <fullName evidence="2">Uncharacterized protein</fullName>
    </submittedName>
</protein>
<evidence type="ECO:0000313" key="3">
    <source>
        <dbReference type="Proteomes" id="UP000219215"/>
    </source>
</evidence>
<evidence type="ECO:0000313" key="2">
    <source>
        <dbReference type="EMBL" id="SOB58020.1"/>
    </source>
</evidence>
<feature type="coiled-coil region" evidence="1">
    <location>
        <begin position="76"/>
        <end position="155"/>
    </location>
</feature>
<dbReference type="OrthoDB" id="7862491at2"/>
<keyword evidence="3" id="KW-1185">Reference proteome</keyword>
<dbReference type="KEGG" id="pprf:DPRO_1135"/>
<sequence>MKKKIKINEATKGAGEKVFKISFPKELKDNFKSVFKSARWNGYEKVWEVGPRSGKKAEQWREAVISTGIMEKMAAAEEADIEAAEAEKIVSELNSLVTDYDRKIADAENAKREAERLAEQMRDDKEKFKKMAAILVAAEDALAVAVAESEQAKAESAAEENKIADLFGMYVDVDAVESAIDDMINAMPNKWGKGGDKGKFDEAKSVIRAEREKLNRAGLDSWGLTDAAYANYNRPDRDIQALRRATQNTRLFDLYRVEWNADTEEYDRVYE</sequence>
<reference evidence="3" key="1">
    <citation type="submission" date="2017-09" db="EMBL/GenBank/DDBJ databases">
        <authorList>
            <person name="Regsiter A."/>
            <person name="William W."/>
        </authorList>
    </citation>
    <scope>NUCLEOTIDE SEQUENCE [LARGE SCALE GENOMIC DNA]</scope>
    <source>
        <strain evidence="3">500-1</strain>
    </source>
</reference>
<proteinExistence type="predicted"/>
<dbReference type="Proteomes" id="UP000219215">
    <property type="component" value="Chromosome DPRO"/>
</dbReference>
<accession>A0A2C8F6G9</accession>
<dbReference type="EMBL" id="LT907975">
    <property type="protein sequence ID" value="SOB58020.1"/>
    <property type="molecule type" value="Genomic_DNA"/>
</dbReference>